<sequence>MRVSFKHLFIFLFSFCLLCGFGTIAYAQAPDSVPAATAPVQVRLPDQEKLENMRASEDFQYYEEVRPANTFWERLSRRTKTWLREVLYQGQARGFWEFLIYVVIATAIVYIVVKMQHVDVGSLFGKKSANNETPYNVFEENIHELDLKALTDEAVTQRDFRKAIRLHYLQSLKTLTDRGLIHWSPSKTNRSYIAEIQQPDIRHEFEQLTGMFEYVWYGGAALGDELFNSARAEFTQFDTLLKQQA</sequence>
<evidence type="ECO:0000313" key="5">
    <source>
        <dbReference type="Proteomes" id="UP000256708"/>
    </source>
</evidence>
<keyword evidence="1" id="KW-0812">Transmembrane</keyword>
<dbReference type="Pfam" id="PF13559">
    <property type="entry name" value="DUF4129"/>
    <property type="match status" value="1"/>
</dbReference>
<keyword evidence="2" id="KW-0732">Signal</keyword>
<feature type="chain" id="PRO_5017747568" evidence="2">
    <location>
        <begin position="28"/>
        <end position="245"/>
    </location>
</feature>
<evidence type="ECO:0000313" key="4">
    <source>
        <dbReference type="EMBL" id="RDV14199.1"/>
    </source>
</evidence>
<evidence type="ECO:0000256" key="1">
    <source>
        <dbReference type="SAM" id="Phobius"/>
    </source>
</evidence>
<evidence type="ECO:0000259" key="3">
    <source>
        <dbReference type="Pfam" id="PF13559"/>
    </source>
</evidence>
<keyword evidence="1" id="KW-1133">Transmembrane helix</keyword>
<protein>
    <submittedName>
        <fullName evidence="4">DUF4129 domain-containing protein</fullName>
    </submittedName>
</protein>
<comment type="caution">
    <text evidence="4">The sequence shown here is derived from an EMBL/GenBank/DDBJ whole genome shotgun (WGS) entry which is preliminary data.</text>
</comment>
<dbReference type="InterPro" id="IPR025403">
    <property type="entry name" value="TgpA-like_C"/>
</dbReference>
<keyword evidence="5" id="KW-1185">Reference proteome</keyword>
<keyword evidence="1" id="KW-0472">Membrane</keyword>
<dbReference type="RefSeq" id="WP_115566490.1">
    <property type="nucleotide sequence ID" value="NZ_QRGR01000017.1"/>
</dbReference>
<organism evidence="4 5">
    <name type="scientific">Pontibacter diazotrophicus</name>
    <dbReference type="NCBI Taxonomy" id="1400979"/>
    <lineage>
        <taxon>Bacteria</taxon>
        <taxon>Pseudomonadati</taxon>
        <taxon>Bacteroidota</taxon>
        <taxon>Cytophagia</taxon>
        <taxon>Cytophagales</taxon>
        <taxon>Hymenobacteraceae</taxon>
        <taxon>Pontibacter</taxon>
    </lineage>
</organism>
<proteinExistence type="predicted"/>
<evidence type="ECO:0000256" key="2">
    <source>
        <dbReference type="SAM" id="SignalP"/>
    </source>
</evidence>
<feature type="transmembrane region" description="Helical" evidence="1">
    <location>
        <begin position="94"/>
        <end position="113"/>
    </location>
</feature>
<name>A0A3D8L9V2_9BACT</name>
<dbReference type="EMBL" id="QRGR01000017">
    <property type="protein sequence ID" value="RDV14199.1"/>
    <property type="molecule type" value="Genomic_DNA"/>
</dbReference>
<accession>A0A3D8L9V2</accession>
<gene>
    <name evidence="4" type="ORF">DXT99_15515</name>
</gene>
<feature type="signal peptide" evidence="2">
    <location>
        <begin position="1"/>
        <end position="27"/>
    </location>
</feature>
<feature type="domain" description="Protein-glutamine gamma-glutamyltransferase-like C-terminal" evidence="3">
    <location>
        <begin position="168"/>
        <end position="232"/>
    </location>
</feature>
<dbReference type="AlphaFoldDB" id="A0A3D8L9V2"/>
<dbReference type="Proteomes" id="UP000256708">
    <property type="component" value="Unassembled WGS sequence"/>
</dbReference>
<reference evidence="5" key="1">
    <citation type="submission" date="2018-08" db="EMBL/GenBank/DDBJ databases">
        <authorList>
            <person name="Liu Z.-W."/>
            <person name="Du Z.-J."/>
        </authorList>
    </citation>
    <scope>NUCLEOTIDE SEQUENCE [LARGE SCALE GENOMIC DNA]</scope>
    <source>
        <strain evidence="5">H4X</strain>
    </source>
</reference>
<dbReference type="OrthoDB" id="5491447at2"/>